<keyword evidence="3" id="KW-0378">Hydrolase</keyword>
<gene>
    <name evidence="7" type="ORF">HW347_03965</name>
</gene>
<dbReference type="PIRSF" id="PIRSF039012">
    <property type="entry name" value="ASP"/>
    <property type="match status" value="1"/>
</dbReference>
<dbReference type="InterPro" id="IPR055438">
    <property type="entry name" value="AstE_AspA_cat"/>
</dbReference>
<organism evidence="7 8">
    <name type="scientific">Zobellia barbeyronii</name>
    <dbReference type="NCBI Taxonomy" id="2748009"/>
    <lineage>
        <taxon>Bacteria</taxon>
        <taxon>Pseudomonadati</taxon>
        <taxon>Bacteroidota</taxon>
        <taxon>Flavobacteriia</taxon>
        <taxon>Flavobacteriales</taxon>
        <taxon>Flavobacteriaceae</taxon>
        <taxon>Zobellia</taxon>
    </lineage>
</organism>
<evidence type="ECO:0000256" key="1">
    <source>
        <dbReference type="ARBA" id="ARBA00001947"/>
    </source>
</evidence>
<evidence type="ECO:0000256" key="5">
    <source>
        <dbReference type="SAM" id="Phobius"/>
    </source>
</evidence>
<feature type="transmembrane region" description="Helical" evidence="5">
    <location>
        <begin position="77"/>
        <end position="98"/>
    </location>
</feature>
<evidence type="ECO:0000256" key="3">
    <source>
        <dbReference type="ARBA" id="ARBA00022801"/>
    </source>
</evidence>
<keyword evidence="5" id="KW-0472">Membrane</keyword>
<protein>
    <submittedName>
        <fullName evidence="7">Succinylglutamate desuccinylase/aspartoacylase family protein</fullName>
    </submittedName>
</protein>
<dbReference type="InterPro" id="IPR053138">
    <property type="entry name" value="N-alpha-Ac-DABA_deacetylase"/>
</dbReference>
<dbReference type="Proteomes" id="UP000740413">
    <property type="component" value="Unassembled WGS sequence"/>
</dbReference>
<comment type="cofactor">
    <cofactor evidence="1">
        <name>Zn(2+)</name>
        <dbReference type="ChEBI" id="CHEBI:29105"/>
    </cofactor>
</comment>
<evidence type="ECO:0000256" key="4">
    <source>
        <dbReference type="ARBA" id="ARBA00022833"/>
    </source>
</evidence>
<accession>A0ABS5WBR5</accession>
<comment type="caution">
    <text evidence="7">The sequence shown here is derived from an EMBL/GenBank/DDBJ whole genome shotgun (WGS) entry which is preliminary data.</text>
</comment>
<dbReference type="RefSeq" id="WP_214610628.1">
    <property type="nucleotide sequence ID" value="NZ_JACATN010000001.1"/>
</dbReference>
<keyword evidence="5" id="KW-1133">Transmembrane helix</keyword>
<feature type="domain" description="Succinylglutamate desuccinylase/Aspartoacylase catalytic" evidence="6">
    <location>
        <begin position="47"/>
        <end position="226"/>
    </location>
</feature>
<evidence type="ECO:0000313" key="7">
    <source>
        <dbReference type="EMBL" id="MBT2160406.1"/>
    </source>
</evidence>
<dbReference type="EMBL" id="JACATN010000001">
    <property type="protein sequence ID" value="MBT2160406.1"/>
    <property type="molecule type" value="Genomic_DNA"/>
</dbReference>
<dbReference type="CDD" id="cd06251">
    <property type="entry name" value="M14_ASTE_ASPA-like"/>
    <property type="match status" value="1"/>
</dbReference>
<dbReference type="SUPFAM" id="SSF53187">
    <property type="entry name" value="Zn-dependent exopeptidases"/>
    <property type="match status" value="1"/>
</dbReference>
<reference evidence="7 8" key="1">
    <citation type="submission" date="2020-06" db="EMBL/GenBank/DDBJ databases">
        <authorList>
            <person name="Isaeva M.P."/>
            <person name="Chernysheva N.Y."/>
        </authorList>
    </citation>
    <scope>NUCLEOTIDE SEQUENCE [LARGE SCALE GENOMIC DNA]</scope>
    <source>
        <strain evidence="7 8">KMM 6746</strain>
    </source>
</reference>
<dbReference type="Gene3D" id="3.40.630.10">
    <property type="entry name" value="Zn peptidases"/>
    <property type="match status" value="1"/>
</dbReference>
<keyword evidence="2" id="KW-0479">Metal-binding</keyword>
<evidence type="ECO:0000313" key="8">
    <source>
        <dbReference type="Proteomes" id="UP000740413"/>
    </source>
</evidence>
<name>A0ABS5WBR5_9FLAO</name>
<evidence type="ECO:0000259" key="6">
    <source>
        <dbReference type="Pfam" id="PF24827"/>
    </source>
</evidence>
<evidence type="ECO:0000256" key="2">
    <source>
        <dbReference type="ARBA" id="ARBA00022723"/>
    </source>
</evidence>
<reference evidence="8" key="2">
    <citation type="submission" date="2023-07" db="EMBL/GenBank/DDBJ databases">
        <title>Zobellia barbeyronii sp. nov., a new marine flavobacterium, isolated from green and red algae.</title>
        <authorList>
            <person name="Nedashkovskaya O.I."/>
            <person name="Otstavnykh N."/>
            <person name="Zhukova N."/>
            <person name="Guzev K."/>
            <person name="Chausova V."/>
            <person name="Tekutyeva L."/>
            <person name="Mikhailov V."/>
            <person name="Isaeva M."/>
        </authorList>
    </citation>
    <scope>NUCLEOTIDE SEQUENCE [LARGE SCALE GENOMIC DNA]</scope>
    <source>
        <strain evidence="8">KMM 6746</strain>
    </source>
</reference>
<proteinExistence type="predicted"/>
<dbReference type="Pfam" id="PF24827">
    <property type="entry name" value="AstE_AspA_cat"/>
    <property type="match status" value="1"/>
</dbReference>
<keyword evidence="8" id="KW-1185">Reference proteome</keyword>
<dbReference type="InterPro" id="IPR043795">
    <property type="entry name" value="N-alpha-Ac-DABA-like"/>
</dbReference>
<dbReference type="PANTHER" id="PTHR37326">
    <property type="entry name" value="BLL3975 PROTEIN"/>
    <property type="match status" value="1"/>
</dbReference>
<sequence>METNKTITIEGETVKPGESKLLNISIDRLPTGTLIDIPVYVFNSKKPGPTLLVQAGLHGDEINGIEIVRRMLTEKRLNVTSGAVIAVPILNIFGFIHYSRDVPDGKDVNRSFPGSKIGSMAGRIAYHYTSAILSQVDFGIDLHTGGGQRHNFPQIRYTDNDERSEQLAKVFNAPISFSSKLIKGSFRNAAHQLKIPTVVFEAGESMRFDDYSIIEGMQGVLNVMKHFGMIETIEPKYIERNNTVHLKDRKWLRAPTAGMFIPKIENGSEIKKGQVLGIVSGPYAKRSKIVKAPMDGLVFCINHQAVVNRGDALFHIGVPTNEGVIQADR</sequence>
<dbReference type="PANTHER" id="PTHR37326:SF2">
    <property type="entry name" value="SUCCINYLGLUTAMATE DESUCCINYLASE_ASPARTOACYLASE FAMILY PROTEIN"/>
    <property type="match status" value="1"/>
</dbReference>
<keyword evidence="4" id="KW-0862">Zinc</keyword>
<keyword evidence="5" id="KW-0812">Transmembrane</keyword>